<dbReference type="CDD" id="cd00565">
    <property type="entry name" value="Ubl_ThiS"/>
    <property type="match status" value="1"/>
</dbReference>
<dbReference type="OrthoDB" id="9810692at2"/>
<dbReference type="InterPro" id="IPR012675">
    <property type="entry name" value="Beta-grasp_dom_sf"/>
</dbReference>
<dbReference type="InterPro" id="IPR016155">
    <property type="entry name" value="Mopterin_synth/thiamin_S_b"/>
</dbReference>
<reference evidence="1 2" key="1">
    <citation type="submission" date="2017-04" db="EMBL/GenBank/DDBJ databases">
        <authorList>
            <person name="Afonso C.L."/>
            <person name="Miller P.J."/>
            <person name="Scott M.A."/>
            <person name="Spackman E."/>
            <person name="Goraichik I."/>
            <person name="Dimitrov K.M."/>
            <person name="Suarez D.L."/>
            <person name="Swayne D.E."/>
        </authorList>
    </citation>
    <scope>NUCLEOTIDE SEQUENCE [LARGE SCALE GENOMIC DNA]</scope>
    <source>
        <strain evidence="1 2">ToBE</strain>
    </source>
</reference>
<name>A0A1W1VIA8_9FIRM</name>
<dbReference type="SUPFAM" id="SSF54285">
    <property type="entry name" value="MoaD/ThiS"/>
    <property type="match status" value="1"/>
</dbReference>
<dbReference type="STRING" id="698762.SAMN00808754_0710"/>
<proteinExistence type="predicted"/>
<protein>
    <submittedName>
        <fullName evidence="1">Sulfur carrier protein</fullName>
    </submittedName>
</protein>
<dbReference type="AlphaFoldDB" id="A0A1W1VIA8"/>
<dbReference type="Pfam" id="PF02597">
    <property type="entry name" value="ThiS"/>
    <property type="match status" value="1"/>
</dbReference>
<keyword evidence="2" id="KW-1185">Reference proteome</keyword>
<organism evidence="1 2">
    <name type="scientific">Thermanaeromonas toyohensis ToBE</name>
    <dbReference type="NCBI Taxonomy" id="698762"/>
    <lineage>
        <taxon>Bacteria</taxon>
        <taxon>Bacillati</taxon>
        <taxon>Bacillota</taxon>
        <taxon>Clostridia</taxon>
        <taxon>Neomoorellales</taxon>
        <taxon>Neomoorellaceae</taxon>
        <taxon>Thermanaeromonas</taxon>
    </lineage>
</organism>
<dbReference type="Gene3D" id="3.10.20.30">
    <property type="match status" value="1"/>
</dbReference>
<sequence length="66" mass="7403">MEVLINGEKKEVKPGTTIGALLRELGVDYRYLAVERNRAIVPKQEYDQVVLEEGDEIEIVRFVGGG</sequence>
<dbReference type="NCBIfam" id="TIGR01683">
    <property type="entry name" value="thiS"/>
    <property type="match status" value="1"/>
</dbReference>
<dbReference type="RefSeq" id="WP_084664102.1">
    <property type="nucleotide sequence ID" value="NZ_LT838272.1"/>
</dbReference>
<dbReference type="Proteomes" id="UP000192569">
    <property type="component" value="Chromosome I"/>
</dbReference>
<dbReference type="PANTHER" id="PTHR34472:SF1">
    <property type="entry name" value="SULFUR CARRIER PROTEIN THIS"/>
    <property type="match status" value="1"/>
</dbReference>
<gene>
    <name evidence="1" type="ORF">SAMN00808754_0710</name>
</gene>
<dbReference type="InterPro" id="IPR010035">
    <property type="entry name" value="Thi_S"/>
</dbReference>
<evidence type="ECO:0000313" key="1">
    <source>
        <dbReference type="EMBL" id="SMB92781.1"/>
    </source>
</evidence>
<dbReference type="InterPro" id="IPR003749">
    <property type="entry name" value="ThiS/MoaD-like"/>
</dbReference>
<dbReference type="PANTHER" id="PTHR34472">
    <property type="entry name" value="SULFUR CARRIER PROTEIN THIS"/>
    <property type="match status" value="1"/>
</dbReference>
<dbReference type="EMBL" id="LT838272">
    <property type="protein sequence ID" value="SMB92781.1"/>
    <property type="molecule type" value="Genomic_DNA"/>
</dbReference>
<accession>A0A1W1VIA8</accession>
<evidence type="ECO:0000313" key="2">
    <source>
        <dbReference type="Proteomes" id="UP000192569"/>
    </source>
</evidence>